<evidence type="ECO:0000256" key="1">
    <source>
        <dbReference type="SAM" id="Phobius"/>
    </source>
</evidence>
<dbReference type="Pfam" id="PF12412">
    <property type="entry name" value="DUF3667"/>
    <property type="match status" value="1"/>
</dbReference>
<organism evidence="2 3">
    <name type="scientific">Psychroflexus planctonicus</name>
    <dbReference type="NCBI Taxonomy" id="1526575"/>
    <lineage>
        <taxon>Bacteria</taxon>
        <taxon>Pseudomonadati</taxon>
        <taxon>Bacteroidota</taxon>
        <taxon>Flavobacteriia</taxon>
        <taxon>Flavobacteriales</taxon>
        <taxon>Flavobacteriaceae</taxon>
        <taxon>Psychroflexus</taxon>
    </lineage>
</organism>
<keyword evidence="3" id="KW-1185">Reference proteome</keyword>
<name>A0ABQ1SFC9_9FLAO</name>
<sequence length="234" mass="27386">MSYLPKLKDNEVVKISEKNEIKRFTFSSLSNQVFQFFNLEKGFLNTIKLLIQNPGKHIQAYLSIHRDRLVNPFKFYFVSASLFIFVFLKFNTQETSLNRPEAEEFAKIFYNYLSFWIVLFAVFISFFSYWFFRKKSGYNLVENLILNLFVMGQVLVLGLIFFPLALHFKPYGELFVNLVSLAYFLYAYISFFKQSYFVIILKTIASIILGVLLMAITTVSIGVTYGLFLAYLEA</sequence>
<feature type="transmembrane region" description="Helical" evidence="1">
    <location>
        <begin position="73"/>
        <end position="90"/>
    </location>
</feature>
<protein>
    <recommendedName>
        <fullName evidence="4">Yip1 domain-containing protein</fullName>
    </recommendedName>
</protein>
<evidence type="ECO:0000313" key="3">
    <source>
        <dbReference type="Proteomes" id="UP000599179"/>
    </source>
</evidence>
<evidence type="ECO:0008006" key="4">
    <source>
        <dbReference type="Google" id="ProtNLM"/>
    </source>
</evidence>
<feature type="transmembrane region" description="Helical" evidence="1">
    <location>
        <begin position="110"/>
        <end position="132"/>
    </location>
</feature>
<reference evidence="3" key="1">
    <citation type="journal article" date="2019" name="Int. J. Syst. Evol. Microbiol.">
        <title>The Global Catalogue of Microorganisms (GCM) 10K type strain sequencing project: providing services to taxonomists for standard genome sequencing and annotation.</title>
        <authorList>
            <consortium name="The Broad Institute Genomics Platform"/>
            <consortium name="The Broad Institute Genome Sequencing Center for Infectious Disease"/>
            <person name="Wu L."/>
            <person name="Ma J."/>
        </authorList>
    </citation>
    <scope>NUCLEOTIDE SEQUENCE [LARGE SCALE GENOMIC DNA]</scope>
    <source>
        <strain evidence="3">CGMCC 1.12931</strain>
    </source>
</reference>
<keyword evidence="1" id="KW-0812">Transmembrane</keyword>
<dbReference type="InterPro" id="IPR022134">
    <property type="entry name" value="DUF3667"/>
</dbReference>
<gene>
    <name evidence="2" type="ORF">GCM10010832_15620</name>
</gene>
<feature type="transmembrane region" description="Helical" evidence="1">
    <location>
        <begin position="174"/>
        <end position="192"/>
    </location>
</feature>
<evidence type="ECO:0000313" key="2">
    <source>
        <dbReference type="EMBL" id="GGE36301.1"/>
    </source>
</evidence>
<comment type="caution">
    <text evidence="2">The sequence shown here is derived from an EMBL/GenBank/DDBJ whole genome shotgun (WGS) entry which is preliminary data.</text>
</comment>
<dbReference type="EMBL" id="BMGM01000006">
    <property type="protein sequence ID" value="GGE36301.1"/>
    <property type="molecule type" value="Genomic_DNA"/>
</dbReference>
<keyword evidence="1" id="KW-1133">Transmembrane helix</keyword>
<feature type="transmembrane region" description="Helical" evidence="1">
    <location>
        <begin position="204"/>
        <end position="232"/>
    </location>
</feature>
<dbReference type="RefSeq" id="WP_188458543.1">
    <property type="nucleotide sequence ID" value="NZ_BMGM01000006.1"/>
</dbReference>
<dbReference type="Proteomes" id="UP000599179">
    <property type="component" value="Unassembled WGS sequence"/>
</dbReference>
<keyword evidence="1" id="KW-0472">Membrane</keyword>
<feature type="transmembrane region" description="Helical" evidence="1">
    <location>
        <begin position="144"/>
        <end position="168"/>
    </location>
</feature>
<proteinExistence type="predicted"/>
<accession>A0ABQ1SFC9</accession>